<reference evidence="2 5" key="1">
    <citation type="submission" date="2014-08" db="EMBL/GenBank/DDBJ databases">
        <authorList>
            <person name="Moulin Lionel"/>
        </authorList>
    </citation>
    <scope>NUCLEOTIDE SEQUENCE [LARGE SCALE GENOMIC DNA]</scope>
</reference>
<reference evidence="4" key="2">
    <citation type="submission" date="2014-08" db="EMBL/GenBank/DDBJ databases">
        <authorList>
            <person name="Moulin L."/>
        </authorList>
    </citation>
    <scope>NUCLEOTIDE SEQUENCE [LARGE SCALE GENOMIC DNA]</scope>
</reference>
<gene>
    <name evidence="2" type="ORF">MPL3356_30125</name>
    <name evidence="3" type="ORF">MPLDJ20_230026</name>
</gene>
<dbReference type="AlphaFoldDB" id="A0A090DY60"/>
<dbReference type="InterPro" id="IPR011051">
    <property type="entry name" value="RmlC_Cupin_sf"/>
</dbReference>
<dbReference type="RefSeq" id="WP_040987071.1">
    <property type="nucleotide sequence ID" value="NZ_CCNB01000016.1"/>
</dbReference>
<dbReference type="GeneID" id="31891244"/>
<evidence type="ECO:0000313" key="2">
    <source>
        <dbReference type="EMBL" id="CDX19355.1"/>
    </source>
</evidence>
<sequence>MTGTAKATVHVDNERVIVTEYRFAPGANTGWHRHGHDYVVVPLMDGKVKLVTKDGESFAEMKKGAPYFRREGVEHDVINANDGEYAFIEIELK</sequence>
<evidence type="ECO:0000313" key="3">
    <source>
        <dbReference type="EMBL" id="CDX38309.1"/>
    </source>
</evidence>
<dbReference type="Pfam" id="PF07883">
    <property type="entry name" value="Cupin_2"/>
    <property type="match status" value="1"/>
</dbReference>
<accession>A0A090DY60</accession>
<dbReference type="InterPro" id="IPR013096">
    <property type="entry name" value="Cupin_2"/>
</dbReference>
<evidence type="ECO:0000259" key="1">
    <source>
        <dbReference type="Pfam" id="PF07883"/>
    </source>
</evidence>
<evidence type="ECO:0000313" key="4">
    <source>
        <dbReference type="Proteomes" id="UP000045285"/>
    </source>
</evidence>
<dbReference type="STRING" id="69974.MPLDJ20_230026"/>
<name>A0A090DY60_MESPL</name>
<dbReference type="Gene3D" id="2.60.120.10">
    <property type="entry name" value="Jelly Rolls"/>
    <property type="match status" value="1"/>
</dbReference>
<dbReference type="EMBL" id="CCMZ01000023">
    <property type="protein sequence ID" value="CDX19355.1"/>
    <property type="molecule type" value="Genomic_DNA"/>
</dbReference>
<dbReference type="Proteomes" id="UP000045285">
    <property type="component" value="Unassembled WGS sequence"/>
</dbReference>
<keyword evidence="4" id="KW-1185">Reference proteome</keyword>
<protein>
    <recommendedName>
        <fullName evidence="1">Cupin type-2 domain-containing protein</fullName>
    </recommendedName>
</protein>
<proteinExistence type="predicted"/>
<dbReference type="EMBL" id="CCNB01000016">
    <property type="protein sequence ID" value="CDX38309.1"/>
    <property type="molecule type" value="Genomic_DNA"/>
</dbReference>
<feature type="domain" description="Cupin type-2" evidence="1">
    <location>
        <begin position="21"/>
        <end position="90"/>
    </location>
</feature>
<dbReference type="CDD" id="cd06982">
    <property type="entry name" value="cupin_BauB-like"/>
    <property type="match status" value="1"/>
</dbReference>
<dbReference type="SUPFAM" id="SSF51182">
    <property type="entry name" value="RmlC-like cupins"/>
    <property type="match status" value="1"/>
</dbReference>
<dbReference type="Proteomes" id="UP000046373">
    <property type="component" value="Unassembled WGS sequence"/>
</dbReference>
<evidence type="ECO:0000313" key="5">
    <source>
        <dbReference type="Proteomes" id="UP000046373"/>
    </source>
</evidence>
<dbReference type="InterPro" id="IPR014710">
    <property type="entry name" value="RmlC-like_jellyroll"/>
</dbReference>
<organism evidence="2 4">
    <name type="scientific">Mesorhizobium plurifarium</name>
    <dbReference type="NCBI Taxonomy" id="69974"/>
    <lineage>
        <taxon>Bacteria</taxon>
        <taxon>Pseudomonadati</taxon>
        <taxon>Pseudomonadota</taxon>
        <taxon>Alphaproteobacteria</taxon>
        <taxon>Hyphomicrobiales</taxon>
        <taxon>Phyllobacteriaceae</taxon>
        <taxon>Mesorhizobium</taxon>
    </lineage>
</organism>